<keyword evidence="2" id="KW-1185">Reference proteome</keyword>
<proteinExistence type="predicted"/>
<dbReference type="Proteomes" id="UP001062846">
    <property type="component" value="Chromosome 5"/>
</dbReference>
<dbReference type="EMBL" id="CM046392">
    <property type="protein sequence ID" value="KAI8555135.1"/>
    <property type="molecule type" value="Genomic_DNA"/>
</dbReference>
<protein>
    <submittedName>
        <fullName evidence="1">Uncharacterized protein</fullName>
    </submittedName>
</protein>
<gene>
    <name evidence="1" type="ORF">RHMOL_Rhmol05G0150900</name>
</gene>
<reference evidence="1" key="1">
    <citation type="submission" date="2022-02" db="EMBL/GenBank/DDBJ databases">
        <title>Plant Genome Project.</title>
        <authorList>
            <person name="Zhang R.-G."/>
        </authorList>
    </citation>
    <scope>NUCLEOTIDE SEQUENCE</scope>
    <source>
        <strain evidence="1">AT1</strain>
    </source>
</reference>
<sequence length="144" mass="15577">MAAAAASTAKTMASVVELVSEKKNKDEEEEKKRKSEKYSMSDLKTLGHQLLSSRAHINNLPILLTFVSSSSSSPPYYSLEALLSLHSFFIPLLPQLPSSSPPPPLPKPNTIPISTTSLGSALSSMTLSILYSMFPLLLTPMKLS</sequence>
<comment type="caution">
    <text evidence="1">The sequence shown here is derived from an EMBL/GenBank/DDBJ whole genome shotgun (WGS) entry which is preliminary data.</text>
</comment>
<organism evidence="1 2">
    <name type="scientific">Rhododendron molle</name>
    <name type="common">Chinese azalea</name>
    <name type="synonym">Azalea mollis</name>
    <dbReference type="NCBI Taxonomy" id="49168"/>
    <lineage>
        <taxon>Eukaryota</taxon>
        <taxon>Viridiplantae</taxon>
        <taxon>Streptophyta</taxon>
        <taxon>Embryophyta</taxon>
        <taxon>Tracheophyta</taxon>
        <taxon>Spermatophyta</taxon>
        <taxon>Magnoliopsida</taxon>
        <taxon>eudicotyledons</taxon>
        <taxon>Gunneridae</taxon>
        <taxon>Pentapetalae</taxon>
        <taxon>asterids</taxon>
        <taxon>Ericales</taxon>
        <taxon>Ericaceae</taxon>
        <taxon>Ericoideae</taxon>
        <taxon>Rhodoreae</taxon>
        <taxon>Rhododendron</taxon>
    </lineage>
</organism>
<name>A0ACC0NPG4_RHOML</name>
<accession>A0ACC0NPG4</accession>
<evidence type="ECO:0000313" key="2">
    <source>
        <dbReference type="Proteomes" id="UP001062846"/>
    </source>
</evidence>
<evidence type="ECO:0000313" key="1">
    <source>
        <dbReference type="EMBL" id="KAI8555135.1"/>
    </source>
</evidence>